<gene>
    <name evidence="7" type="ORF">D6851_12390</name>
</gene>
<name>A0A420EEY4_9SPHN</name>
<dbReference type="RefSeq" id="WP_120325198.1">
    <property type="nucleotide sequence ID" value="NZ_RAPF01000006.1"/>
</dbReference>
<dbReference type="Gene3D" id="1.20.1740.10">
    <property type="entry name" value="Amino acid/polyamine transporter I"/>
    <property type="match status" value="1"/>
</dbReference>
<sequence length="422" mass="43824">MNQQAATLYRPAKLPNLVRKKPDQGSKKTDSASGQGALGLAGAWAMGVGGMIGGGIFSTLGVVISVAGQWAWASFLLGGLIALATGHCMAALTVDGDRSGGIYRFLRMQGYDRAAHVSALVLLLGYTLTVAVYAYTFGSYLANVFNGPDWLPQAMGVVAIIVLAGLNLRGASDAAGVEIAIVVGKLVILAGLAVAGLWRFDAARLAVENPPGWFGAIVGAASVFMAYEGFELLSYDYDEMADRKTLIRRVMPLTIWTAIVVYIAIALAVPMLVDTSELIADGEVALAKAGQALMGMTGLLLVTAAAAMSTGSAINATLFSSARLAHEVAKEKELPSVFARENRFQSPYIGVLTLGGGAIVLTLLGGLTSLVTGASVVFLLVFGTVNVLAWREKVGNTLYAALGTVGAFIATALLLLHLANVI</sequence>
<dbReference type="EMBL" id="RAPF01000006">
    <property type="protein sequence ID" value="RKF19257.1"/>
    <property type="molecule type" value="Genomic_DNA"/>
</dbReference>
<feature type="transmembrane region" description="Helical" evidence="6">
    <location>
        <begin position="348"/>
        <end position="367"/>
    </location>
</feature>
<evidence type="ECO:0000256" key="3">
    <source>
        <dbReference type="ARBA" id="ARBA00022692"/>
    </source>
</evidence>
<accession>A0A420EEY4</accession>
<feature type="transmembrane region" description="Helical" evidence="6">
    <location>
        <begin position="150"/>
        <end position="168"/>
    </location>
</feature>
<feature type="transmembrane region" description="Helical" evidence="6">
    <location>
        <begin position="70"/>
        <end position="94"/>
    </location>
</feature>
<protein>
    <submittedName>
        <fullName evidence="7">APC family permease</fullName>
    </submittedName>
</protein>
<feature type="transmembrane region" description="Helical" evidence="6">
    <location>
        <begin position="115"/>
        <end position="138"/>
    </location>
</feature>
<dbReference type="Proteomes" id="UP000284395">
    <property type="component" value="Unassembled WGS sequence"/>
</dbReference>
<evidence type="ECO:0000256" key="4">
    <source>
        <dbReference type="ARBA" id="ARBA00022989"/>
    </source>
</evidence>
<dbReference type="InterPro" id="IPR002293">
    <property type="entry name" value="AA/rel_permease1"/>
</dbReference>
<feature type="transmembrane region" description="Helical" evidence="6">
    <location>
        <begin position="397"/>
        <end position="419"/>
    </location>
</feature>
<dbReference type="GO" id="GO:0005886">
    <property type="term" value="C:plasma membrane"/>
    <property type="evidence" value="ECO:0007669"/>
    <property type="project" value="UniProtKB-SubCell"/>
</dbReference>
<organism evidence="7 8">
    <name type="scientific">Altericroceibacterium spongiae</name>
    <dbReference type="NCBI Taxonomy" id="2320269"/>
    <lineage>
        <taxon>Bacteria</taxon>
        <taxon>Pseudomonadati</taxon>
        <taxon>Pseudomonadota</taxon>
        <taxon>Alphaproteobacteria</taxon>
        <taxon>Sphingomonadales</taxon>
        <taxon>Erythrobacteraceae</taxon>
        <taxon>Altericroceibacterium</taxon>
    </lineage>
</organism>
<comment type="caution">
    <text evidence="7">The sequence shown here is derived from an EMBL/GenBank/DDBJ whole genome shotgun (WGS) entry which is preliminary data.</text>
</comment>
<comment type="subcellular location">
    <subcellularLocation>
        <location evidence="1">Cell membrane</location>
        <topology evidence="1">Multi-pass membrane protein</topology>
    </subcellularLocation>
</comment>
<dbReference type="PIRSF" id="PIRSF006060">
    <property type="entry name" value="AA_transporter"/>
    <property type="match status" value="1"/>
</dbReference>
<feature type="transmembrane region" description="Helical" evidence="6">
    <location>
        <begin position="180"/>
        <end position="200"/>
    </location>
</feature>
<dbReference type="OrthoDB" id="9804700at2"/>
<keyword evidence="2" id="KW-1003">Cell membrane</keyword>
<proteinExistence type="predicted"/>
<feature type="transmembrane region" description="Helical" evidence="6">
    <location>
        <begin position="373"/>
        <end position="390"/>
    </location>
</feature>
<feature type="transmembrane region" description="Helical" evidence="6">
    <location>
        <begin position="212"/>
        <end position="230"/>
    </location>
</feature>
<feature type="transmembrane region" description="Helical" evidence="6">
    <location>
        <begin position="250"/>
        <end position="273"/>
    </location>
</feature>
<dbReference type="InterPro" id="IPR050367">
    <property type="entry name" value="APC_superfamily"/>
</dbReference>
<dbReference type="PANTHER" id="PTHR42770">
    <property type="entry name" value="AMINO ACID TRANSPORTER-RELATED"/>
    <property type="match status" value="1"/>
</dbReference>
<evidence type="ECO:0000256" key="1">
    <source>
        <dbReference type="ARBA" id="ARBA00004651"/>
    </source>
</evidence>
<evidence type="ECO:0000256" key="2">
    <source>
        <dbReference type="ARBA" id="ARBA00022475"/>
    </source>
</evidence>
<evidence type="ECO:0000313" key="8">
    <source>
        <dbReference type="Proteomes" id="UP000284395"/>
    </source>
</evidence>
<feature type="transmembrane region" description="Helical" evidence="6">
    <location>
        <begin position="37"/>
        <end position="64"/>
    </location>
</feature>
<dbReference type="PANTHER" id="PTHR42770:SF11">
    <property type="entry name" value="INNER MEMBRANE TRANSPORT PROTEIN YBAT"/>
    <property type="match status" value="1"/>
</dbReference>
<feature type="transmembrane region" description="Helical" evidence="6">
    <location>
        <begin position="293"/>
        <end position="314"/>
    </location>
</feature>
<reference evidence="7 8" key="1">
    <citation type="submission" date="2018-09" db="EMBL/GenBank/DDBJ databases">
        <title>Altererythrobacter spongiae sp. nov., isolated from a marine sponge.</title>
        <authorList>
            <person name="Zhuang L."/>
            <person name="Luo L."/>
        </authorList>
    </citation>
    <scope>NUCLEOTIDE SEQUENCE [LARGE SCALE GENOMIC DNA]</scope>
    <source>
        <strain evidence="7 8">HN-Y73</strain>
    </source>
</reference>
<keyword evidence="3 6" id="KW-0812">Transmembrane</keyword>
<evidence type="ECO:0000256" key="5">
    <source>
        <dbReference type="ARBA" id="ARBA00023136"/>
    </source>
</evidence>
<keyword evidence="4 6" id="KW-1133">Transmembrane helix</keyword>
<evidence type="ECO:0000313" key="7">
    <source>
        <dbReference type="EMBL" id="RKF19257.1"/>
    </source>
</evidence>
<evidence type="ECO:0000256" key="6">
    <source>
        <dbReference type="SAM" id="Phobius"/>
    </source>
</evidence>
<dbReference type="Pfam" id="PF13520">
    <property type="entry name" value="AA_permease_2"/>
    <property type="match status" value="1"/>
</dbReference>
<dbReference type="AlphaFoldDB" id="A0A420EEY4"/>
<keyword evidence="8" id="KW-1185">Reference proteome</keyword>
<keyword evidence="5 6" id="KW-0472">Membrane</keyword>
<dbReference type="GO" id="GO:0022857">
    <property type="term" value="F:transmembrane transporter activity"/>
    <property type="evidence" value="ECO:0007669"/>
    <property type="project" value="InterPro"/>
</dbReference>